<proteinExistence type="predicted"/>
<accession>A0ABP7IJM3</accession>
<dbReference type="EMBL" id="BAAAZR010000012">
    <property type="protein sequence ID" value="GAA3820150.1"/>
    <property type="molecule type" value="Genomic_DNA"/>
</dbReference>
<comment type="caution">
    <text evidence="2">The sequence shown here is derived from an EMBL/GenBank/DDBJ whole genome shotgun (WGS) entry which is preliminary data.</text>
</comment>
<evidence type="ECO:0000313" key="2">
    <source>
        <dbReference type="EMBL" id="GAA3820150.1"/>
    </source>
</evidence>
<name>A0ABP7IJM3_9ACTN</name>
<protein>
    <submittedName>
        <fullName evidence="2">Uncharacterized protein</fullName>
    </submittedName>
</protein>
<sequence>MTLEHRRAWLFIAGLAVVAVASAVYVLIGHYPTPAGAQITYTTSSPSLVKARHAWFDAQGLRPRSARRTPIDHSGRGRVMVNGAGLSGPRRPPPTTEFYPPFVNRCEE</sequence>
<dbReference type="Proteomes" id="UP001500888">
    <property type="component" value="Unassembled WGS sequence"/>
</dbReference>
<organism evidence="2 3">
    <name type="scientific">Sphaerisporangium flaviroseum</name>
    <dbReference type="NCBI Taxonomy" id="509199"/>
    <lineage>
        <taxon>Bacteria</taxon>
        <taxon>Bacillati</taxon>
        <taxon>Actinomycetota</taxon>
        <taxon>Actinomycetes</taxon>
        <taxon>Streptosporangiales</taxon>
        <taxon>Streptosporangiaceae</taxon>
        <taxon>Sphaerisporangium</taxon>
    </lineage>
</organism>
<evidence type="ECO:0000256" key="1">
    <source>
        <dbReference type="SAM" id="MobiDB-lite"/>
    </source>
</evidence>
<gene>
    <name evidence="2" type="ORF">GCM10022226_45690</name>
</gene>
<reference evidence="3" key="1">
    <citation type="journal article" date="2019" name="Int. J. Syst. Evol. Microbiol.">
        <title>The Global Catalogue of Microorganisms (GCM) 10K type strain sequencing project: providing services to taxonomists for standard genome sequencing and annotation.</title>
        <authorList>
            <consortium name="The Broad Institute Genomics Platform"/>
            <consortium name="The Broad Institute Genome Sequencing Center for Infectious Disease"/>
            <person name="Wu L."/>
            <person name="Ma J."/>
        </authorList>
    </citation>
    <scope>NUCLEOTIDE SEQUENCE [LARGE SCALE GENOMIC DNA]</scope>
    <source>
        <strain evidence="3">JCM 16908</strain>
    </source>
</reference>
<feature type="region of interest" description="Disordered" evidence="1">
    <location>
        <begin position="66"/>
        <end position="100"/>
    </location>
</feature>
<evidence type="ECO:0000313" key="3">
    <source>
        <dbReference type="Proteomes" id="UP001500888"/>
    </source>
</evidence>
<keyword evidence="3" id="KW-1185">Reference proteome</keyword>